<keyword evidence="3" id="KW-0808">Transferase</keyword>
<dbReference type="GO" id="GO:0051536">
    <property type="term" value="F:iron-sulfur cluster binding"/>
    <property type="evidence" value="ECO:0007669"/>
    <property type="project" value="UniProtKB-KW"/>
</dbReference>
<reference evidence="11" key="1">
    <citation type="submission" date="2017-09" db="EMBL/GenBank/DDBJ databases">
        <title>Depth-based differentiation of microbial function through sediment-hosted aquifers and enrichment of novel symbionts in the deep terrestrial subsurface.</title>
        <authorList>
            <person name="Probst A.J."/>
            <person name="Ladd B."/>
            <person name="Jarett J.K."/>
            <person name="Geller-Mcgrath D.E."/>
            <person name="Sieber C.M.K."/>
            <person name="Emerson J.B."/>
            <person name="Anantharaman K."/>
            <person name="Thomas B.C."/>
            <person name="Malmstrom R."/>
            <person name="Stieglmeier M."/>
            <person name="Klingl A."/>
            <person name="Woyke T."/>
            <person name="Ryan C.M."/>
            <person name="Banfield J.F."/>
        </authorList>
    </citation>
    <scope>NUCLEOTIDE SEQUENCE [LARGE SCALE GENOMIC DNA]</scope>
</reference>
<dbReference type="InterPro" id="IPR016454">
    <property type="entry name" value="Cysteine_dSase"/>
</dbReference>
<accession>A0A2H0UHN8</accession>
<keyword evidence="6" id="KW-0408">Iron</keyword>
<gene>
    <name evidence="10" type="ORF">COU14_01790</name>
</gene>
<dbReference type="Gene3D" id="1.10.260.50">
    <property type="match status" value="1"/>
</dbReference>
<dbReference type="InterPro" id="IPR015421">
    <property type="entry name" value="PyrdxlP-dep_Trfase_major"/>
</dbReference>
<dbReference type="PANTHER" id="PTHR11601:SF34">
    <property type="entry name" value="CYSTEINE DESULFURASE"/>
    <property type="match status" value="1"/>
</dbReference>
<comment type="catalytic activity">
    <reaction evidence="8">
        <text>(sulfur carrier)-H + L-cysteine = (sulfur carrier)-SH + L-alanine</text>
        <dbReference type="Rhea" id="RHEA:43892"/>
        <dbReference type="Rhea" id="RHEA-COMP:14737"/>
        <dbReference type="Rhea" id="RHEA-COMP:14739"/>
        <dbReference type="ChEBI" id="CHEBI:29917"/>
        <dbReference type="ChEBI" id="CHEBI:35235"/>
        <dbReference type="ChEBI" id="CHEBI:57972"/>
        <dbReference type="ChEBI" id="CHEBI:64428"/>
        <dbReference type="EC" id="2.8.1.7"/>
    </reaction>
</comment>
<evidence type="ECO:0000256" key="1">
    <source>
        <dbReference type="ARBA" id="ARBA00001933"/>
    </source>
</evidence>
<comment type="cofactor">
    <cofactor evidence="1">
        <name>pyridoxal 5'-phosphate</name>
        <dbReference type="ChEBI" id="CHEBI:597326"/>
    </cofactor>
</comment>
<dbReference type="SUPFAM" id="SSF53383">
    <property type="entry name" value="PLP-dependent transferases"/>
    <property type="match status" value="1"/>
</dbReference>
<organism evidence="10 11">
    <name type="scientific">Candidatus Kaiserbacteria bacterium CG10_big_fil_rev_8_21_14_0_10_44_10</name>
    <dbReference type="NCBI Taxonomy" id="1974606"/>
    <lineage>
        <taxon>Bacteria</taxon>
        <taxon>Candidatus Kaiseribacteriota</taxon>
    </lineage>
</organism>
<dbReference type="AlphaFoldDB" id="A0A2H0UHN8"/>
<evidence type="ECO:0000256" key="8">
    <source>
        <dbReference type="ARBA" id="ARBA00050776"/>
    </source>
</evidence>
<dbReference type="Pfam" id="PF00266">
    <property type="entry name" value="Aminotran_5"/>
    <property type="match status" value="1"/>
</dbReference>
<dbReference type="GO" id="GO:0046872">
    <property type="term" value="F:metal ion binding"/>
    <property type="evidence" value="ECO:0007669"/>
    <property type="project" value="UniProtKB-KW"/>
</dbReference>
<evidence type="ECO:0000256" key="5">
    <source>
        <dbReference type="ARBA" id="ARBA00022898"/>
    </source>
</evidence>
<keyword evidence="4" id="KW-0479">Metal-binding</keyword>
<dbReference type="InterPro" id="IPR000192">
    <property type="entry name" value="Aminotrans_V_dom"/>
</dbReference>
<keyword evidence="7" id="KW-0411">Iron-sulfur</keyword>
<proteinExistence type="inferred from homology"/>
<evidence type="ECO:0000313" key="10">
    <source>
        <dbReference type="EMBL" id="PIR85918.1"/>
    </source>
</evidence>
<protein>
    <recommendedName>
        <fullName evidence="9">Aminotransferase class V domain-containing protein</fullName>
    </recommendedName>
</protein>
<comment type="similarity">
    <text evidence="2">Belongs to the class-V pyridoxal-phosphate-dependent aminotransferase family. NifS/IscS subfamily.</text>
</comment>
<name>A0A2H0UHN8_9BACT</name>
<sequence>MRIFSNAFSRFFAPKRIYLDYAAATPVREEVQKAMSLCDREVFANASAIHREGQKAKETLETARQSLATSLRVRHDDVVFTSGGTESNNLALKGAVEAMRKGGVRTEEIELITLATEHPSVLNTLKELESVGVKVFHAPIDHDGLVILSEFKKLLSPRTRLVSIAYANSETGVVQDLSGIGRAIKAFEKENGLMVLFHTDASQAPLWLPCALDALYVDMMTLDAGKCRGPKGVGVLVARPRAKIASVSFGGSQEKGLRPGTEPVSSMVGASLAITLAQEEYKKLGGRTQKMRDRWIRELQNIDSVILNGSLTNRLPNNINISIPGLDTEFAVVTLDAAGIAASTKSACSGAGGGYSHVVFSMTGDLSRASSTIRFTLGPDTTYGELRTTTLTLKKHIARMKEVNFDLA</sequence>
<dbReference type="Gene3D" id="3.90.1150.10">
    <property type="entry name" value="Aspartate Aminotransferase, domain 1"/>
    <property type="match status" value="1"/>
</dbReference>
<dbReference type="EMBL" id="PFBG01000019">
    <property type="protein sequence ID" value="PIR85918.1"/>
    <property type="molecule type" value="Genomic_DNA"/>
</dbReference>
<feature type="domain" description="Aminotransferase class V" evidence="9">
    <location>
        <begin position="17"/>
        <end position="383"/>
    </location>
</feature>
<dbReference type="PANTHER" id="PTHR11601">
    <property type="entry name" value="CYSTEINE DESULFURYLASE FAMILY MEMBER"/>
    <property type="match status" value="1"/>
</dbReference>
<evidence type="ECO:0000256" key="4">
    <source>
        <dbReference type="ARBA" id="ARBA00022723"/>
    </source>
</evidence>
<keyword evidence="5" id="KW-0663">Pyridoxal phosphate</keyword>
<dbReference type="GO" id="GO:0031071">
    <property type="term" value="F:cysteine desulfurase activity"/>
    <property type="evidence" value="ECO:0007669"/>
    <property type="project" value="UniProtKB-EC"/>
</dbReference>
<dbReference type="PIRSF" id="PIRSF005572">
    <property type="entry name" value="NifS"/>
    <property type="match status" value="1"/>
</dbReference>
<evidence type="ECO:0000256" key="2">
    <source>
        <dbReference type="ARBA" id="ARBA00006490"/>
    </source>
</evidence>
<dbReference type="InterPro" id="IPR015424">
    <property type="entry name" value="PyrdxlP-dep_Trfase"/>
</dbReference>
<evidence type="ECO:0000313" key="11">
    <source>
        <dbReference type="Proteomes" id="UP000229612"/>
    </source>
</evidence>
<dbReference type="InterPro" id="IPR015422">
    <property type="entry name" value="PyrdxlP-dep_Trfase_small"/>
</dbReference>
<evidence type="ECO:0000256" key="6">
    <source>
        <dbReference type="ARBA" id="ARBA00023004"/>
    </source>
</evidence>
<dbReference type="Gene3D" id="3.40.640.10">
    <property type="entry name" value="Type I PLP-dependent aspartate aminotransferase-like (Major domain)"/>
    <property type="match status" value="1"/>
</dbReference>
<dbReference type="Proteomes" id="UP000229612">
    <property type="component" value="Unassembled WGS sequence"/>
</dbReference>
<comment type="caution">
    <text evidence="10">The sequence shown here is derived from an EMBL/GenBank/DDBJ whole genome shotgun (WGS) entry which is preliminary data.</text>
</comment>
<evidence type="ECO:0000256" key="7">
    <source>
        <dbReference type="ARBA" id="ARBA00023014"/>
    </source>
</evidence>
<evidence type="ECO:0000259" key="9">
    <source>
        <dbReference type="Pfam" id="PF00266"/>
    </source>
</evidence>
<evidence type="ECO:0000256" key="3">
    <source>
        <dbReference type="ARBA" id="ARBA00022679"/>
    </source>
</evidence>